<sequence length="99" mass="10837">MAPGARHATRWFSASRYREVGRGAPGRSPTQSQRVRGSLQRARQLSASPTASCSSASTTFLVKGMVATVVSLQPRMVTVDVQDYKYASMYYSAYPAYAH</sequence>
<feature type="compositionally biased region" description="Polar residues" evidence="1">
    <location>
        <begin position="28"/>
        <end position="45"/>
    </location>
</feature>
<comment type="caution">
    <text evidence="2">The sequence shown here is derived from an EMBL/GenBank/DDBJ whole genome shotgun (WGS) entry which is preliminary data.</text>
</comment>
<reference evidence="2" key="1">
    <citation type="submission" date="2020-10" db="EMBL/GenBank/DDBJ databases">
        <authorList>
            <person name="Han B."/>
            <person name="Lu T."/>
            <person name="Zhao Q."/>
            <person name="Huang X."/>
            <person name="Zhao Y."/>
        </authorList>
    </citation>
    <scope>NUCLEOTIDE SEQUENCE</scope>
</reference>
<evidence type="ECO:0000313" key="3">
    <source>
        <dbReference type="Proteomes" id="UP000604825"/>
    </source>
</evidence>
<dbReference type="Proteomes" id="UP000604825">
    <property type="component" value="Unassembled WGS sequence"/>
</dbReference>
<gene>
    <name evidence="2" type="ORF">NCGR_LOCUS54179</name>
</gene>
<accession>A0A811RKD3</accession>
<evidence type="ECO:0000256" key="1">
    <source>
        <dbReference type="SAM" id="MobiDB-lite"/>
    </source>
</evidence>
<evidence type="ECO:0000313" key="2">
    <source>
        <dbReference type="EMBL" id="CAD6270889.1"/>
    </source>
</evidence>
<proteinExistence type="predicted"/>
<organism evidence="2 3">
    <name type="scientific">Miscanthus lutarioriparius</name>
    <dbReference type="NCBI Taxonomy" id="422564"/>
    <lineage>
        <taxon>Eukaryota</taxon>
        <taxon>Viridiplantae</taxon>
        <taxon>Streptophyta</taxon>
        <taxon>Embryophyta</taxon>
        <taxon>Tracheophyta</taxon>
        <taxon>Spermatophyta</taxon>
        <taxon>Magnoliopsida</taxon>
        <taxon>Liliopsida</taxon>
        <taxon>Poales</taxon>
        <taxon>Poaceae</taxon>
        <taxon>PACMAD clade</taxon>
        <taxon>Panicoideae</taxon>
        <taxon>Andropogonodae</taxon>
        <taxon>Andropogoneae</taxon>
        <taxon>Saccharinae</taxon>
        <taxon>Miscanthus</taxon>
    </lineage>
</organism>
<protein>
    <submittedName>
        <fullName evidence="2">Uncharacterized protein</fullName>
    </submittedName>
</protein>
<dbReference type="AlphaFoldDB" id="A0A811RKD3"/>
<dbReference type="EMBL" id="CAJGYO010000015">
    <property type="protein sequence ID" value="CAD6270889.1"/>
    <property type="molecule type" value="Genomic_DNA"/>
</dbReference>
<name>A0A811RKD3_9POAL</name>
<feature type="region of interest" description="Disordered" evidence="1">
    <location>
        <begin position="19"/>
        <end position="51"/>
    </location>
</feature>
<keyword evidence="3" id="KW-1185">Reference proteome</keyword>